<evidence type="ECO:0000313" key="1">
    <source>
        <dbReference type="EMBL" id="SFM17484.1"/>
    </source>
</evidence>
<dbReference type="NCBIfam" id="TIGR01863">
    <property type="entry name" value="cas_Csd1"/>
    <property type="match status" value="1"/>
</dbReference>
<dbReference type="InterPro" id="IPR010144">
    <property type="entry name" value="CRISPR-assoc_prot_Csd1-typ"/>
</dbReference>
<reference evidence="2" key="1">
    <citation type="submission" date="2016-10" db="EMBL/GenBank/DDBJ databases">
        <authorList>
            <person name="Varghese N."/>
            <person name="Submissions S."/>
        </authorList>
    </citation>
    <scope>NUCLEOTIDE SEQUENCE [LARGE SCALE GENOMIC DNA]</scope>
    <source>
        <strain evidence="2">DSM 13327</strain>
    </source>
</reference>
<keyword evidence="2" id="KW-1185">Reference proteome</keyword>
<sequence>MILQALNDHYQRLLEEEDSEIAPPGYSAAKVSYALVLNLDGDIVDILTLAKVEGKKKIPKVLLVPEQAMRTSGVSANILCDNSSYMIGIERSKDGEIKVSQEKYADFKKKNECFLSNIKNGDVAAVKAFLAKWNPENALTHPIILSRIEELLSGSNLVFKVDGSIGYIHEQSNVREAWNAALQNEEKEITEQCLLTGDLLPIARIHPLIKGIMGSQMSGAAMVSFNASAFTSYGKSQSYNAPISNKAAFAYGTALNYLIASDTNRVRLADTTMVFWADKKGGKREEKILTWFLDPVENEAKEEDGKRRIAPEVQRHAKTILERIRSGLSVEDDNFQKDTRCYLLGLAPNAARLSVRFWQVSNFGDVIMKITQHYSDMDIVGMERLGGMVSPWRTLKAIATQEDAKNIPPLLGGQFLKTILSGQMYPQMVYHAALTRCRSGGEHGGVTTIRAAIIKAFLLRKYRMQNKREREEIITVSLNESNMKPEYLLGRLFSLLEKVQRDAHNNNINTTIRDSYFSAASATPGSAFPLLLRLSRHHIAKANKESNWKVGDYLDKKIQEVMNGLDAKPFPVHLNMEEQGLFILGYYHQNQANYTKNEKNEDKEG</sequence>
<dbReference type="EMBL" id="FOTS01000050">
    <property type="protein sequence ID" value="SFM17484.1"/>
    <property type="molecule type" value="Genomic_DNA"/>
</dbReference>
<dbReference type="AlphaFoldDB" id="A0A1I4NPM6"/>
<proteinExistence type="predicted"/>
<name>A0A1I4NPM6_9FIRM</name>
<protein>
    <submittedName>
        <fullName evidence="1">CRISPR-associated protein, Csd1 family</fullName>
    </submittedName>
</protein>
<accession>A0A1I4NPM6</accession>
<dbReference type="Proteomes" id="UP000199520">
    <property type="component" value="Unassembled WGS sequence"/>
</dbReference>
<evidence type="ECO:0000313" key="2">
    <source>
        <dbReference type="Proteomes" id="UP000199520"/>
    </source>
</evidence>
<dbReference type="RefSeq" id="WP_175490637.1">
    <property type="nucleotide sequence ID" value="NZ_FOTS01000050.1"/>
</dbReference>
<dbReference type="Pfam" id="PF09709">
    <property type="entry name" value="Cas_Csd1"/>
    <property type="match status" value="1"/>
</dbReference>
<dbReference type="STRING" id="1123291.SAMN04490355_105024"/>
<gene>
    <name evidence="1" type="ORF">SAMN04490355_105024</name>
</gene>
<organism evidence="1 2">
    <name type="scientific">Pelosinus propionicus DSM 13327</name>
    <dbReference type="NCBI Taxonomy" id="1123291"/>
    <lineage>
        <taxon>Bacteria</taxon>
        <taxon>Bacillati</taxon>
        <taxon>Bacillota</taxon>
        <taxon>Negativicutes</taxon>
        <taxon>Selenomonadales</taxon>
        <taxon>Sporomusaceae</taxon>
        <taxon>Pelosinus</taxon>
    </lineage>
</organism>
<dbReference type="CDD" id="cd09757">
    <property type="entry name" value="Cas8c_I-C"/>
    <property type="match status" value="1"/>
</dbReference>